<organism evidence="1 2">
    <name type="scientific">Profundicola chukchiensis</name>
    <dbReference type="NCBI Taxonomy" id="2961959"/>
    <lineage>
        <taxon>Bacteria</taxon>
        <taxon>Pseudomonadati</taxon>
        <taxon>Bacteroidota</taxon>
        <taxon>Flavobacteriia</taxon>
        <taxon>Flavobacteriales</taxon>
        <taxon>Weeksellaceae</taxon>
        <taxon>Profundicola</taxon>
    </lineage>
</organism>
<reference evidence="1" key="1">
    <citation type="submission" date="2022-07" db="EMBL/GenBank/DDBJ databases">
        <title>Description and genome-wide analysis of Profundicola chukchiensis gen. nov., sp. nov., marine bacteria isolated from bottom sediments of the Chukchi Sea.</title>
        <authorList>
            <person name="Romanenko L."/>
            <person name="Otstavnykh N."/>
            <person name="Kurilenko V."/>
            <person name="Eremeev V."/>
            <person name="Velansky P."/>
            <person name="Mikhailov V."/>
            <person name="Isaeva M."/>
        </authorList>
    </citation>
    <scope>NUCLEOTIDE SEQUENCE</scope>
    <source>
        <strain evidence="1">KMM 9713</strain>
    </source>
</reference>
<evidence type="ECO:0000313" key="1">
    <source>
        <dbReference type="EMBL" id="MDG4945735.1"/>
    </source>
</evidence>
<comment type="caution">
    <text evidence="1">The sequence shown here is derived from an EMBL/GenBank/DDBJ whole genome shotgun (WGS) entry which is preliminary data.</text>
</comment>
<proteinExistence type="predicted"/>
<dbReference type="RefSeq" id="WP_304420300.1">
    <property type="nucleotide sequence ID" value="NZ_JANCMU010000002.1"/>
</dbReference>
<name>A0A9X4RVG5_9FLAO</name>
<protein>
    <submittedName>
        <fullName evidence="1">Uncharacterized protein</fullName>
    </submittedName>
</protein>
<dbReference type="AlphaFoldDB" id="A0A9X4RVG5"/>
<gene>
    <name evidence="1" type="ORF">NMK71_04855</name>
</gene>
<evidence type="ECO:0000313" key="2">
    <source>
        <dbReference type="Proteomes" id="UP001152599"/>
    </source>
</evidence>
<sequence>MQLNRIIKNEENFINLLKNKEIHMVTPAYIGLTQCSTYLSNGCGMHLSQQEILVREVNEKREVGTLYPLHNMTLFPFRYQSSAFMMHSLVDYTNGNGYSDDDFRSFINDILLAEIKYIKSNRIIIDLAGCMEDSEKMRLFNLLGEEIQKEEYNESECLIEFKWDW</sequence>
<dbReference type="EMBL" id="JANCMU010000002">
    <property type="protein sequence ID" value="MDG4945735.1"/>
    <property type="molecule type" value="Genomic_DNA"/>
</dbReference>
<accession>A0A9X4RVG5</accession>
<dbReference type="Proteomes" id="UP001152599">
    <property type="component" value="Unassembled WGS sequence"/>
</dbReference>
<keyword evidence="2" id="KW-1185">Reference proteome</keyword>